<name>A0A645GW25_9ZZZZ</name>
<organism evidence="1">
    <name type="scientific">bioreactor metagenome</name>
    <dbReference type="NCBI Taxonomy" id="1076179"/>
    <lineage>
        <taxon>unclassified sequences</taxon>
        <taxon>metagenomes</taxon>
        <taxon>ecological metagenomes</taxon>
    </lineage>
</organism>
<proteinExistence type="predicted"/>
<accession>A0A645GW25</accession>
<reference evidence="1" key="1">
    <citation type="submission" date="2019-08" db="EMBL/GenBank/DDBJ databases">
        <authorList>
            <person name="Kucharzyk K."/>
            <person name="Murdoch R.W."/>
            <person name="Higgins S."/>
            <person name="Loffler F."/>
        </authorList>
    </citation>
    <scope>NUCLEOTIDE SEQUENCE</scope>
</reference>
<dbReference type="EMBL" id="VSSQ01077883">
    <property type="protein sequence ID" value="MPN27853.1"/>
    <property type="molecule type" value="Genomic_DNA"/>
</dbReference>
<comment type="caution">
    <text evidence="1">The sequence shown here is derived from an EMBL/GenBank/DDBJ whole genome shotgun (WGS) entry which is preliminary data.</text>
</comment>
<sequence>MSAEHPLAKNEFLDVKKLKEKYIEIVHGDNVVPYLPAPEIKQNAFTNDYLHKKIYLYERGSQLELLTKVKNTFMLVSPIPKKLLERYNLVQRKCEIVNNSFKDVLIYPIGYKLKPADRMFLNKLYEVKNDVAFIEYK</sequence>
<evidence type="ECO:0000313" key="1">
    <source>
        <dbReference type="EMBL" id="MPN27853.1"/>
    </source>
</evidence>
<dbReference type="AlphaFoldDB" id="A0A645GW25"/>
<gene>
    <name evidence="1" type="ORF">SDC9_175287</name>
</gene>
<protein>
    <recommendedName>
        <fullName evidence="2">LysR substrate-binding domain-containing protein</fullName>
    </recommendedName>
</protein>
<evidence type="ECO:0008006" key="2">
    <source>
        <dbReference type="Google" id="ProtNLM"/>
    </source>
</evidence>